<keyword evidence="3" id="KW-1185">Reference proteome</keyword>
<accession>A0A314Z5B3</accession>
<dbReference type="GO" id="GO:0003746">
    <property type="term" value="F:translation elongation factor activity"/>
    <property type="evidence" value="ECO:0007669"/>
    <property type="project" value="UniProtKB-KW"/>
</dbReference>
<dbReference type="Pfam" id="PF06881">
    <property type="entry name" value="Elongin_A"/>
    <property type="match status" value="1"/>
</dbReference>
<name>A0A314Z5B3_PRUYE</name>
<keyword evidence="2" id="KW-0648">Protein biosynthesis</keyword>
<dbReference type="EMBL" id="PJQY01000288">
    <property type="protein sequence ID" value="PQQ13743.1"/>
    <property type="molecule type" value="Genomic_DNA"/>
</dbReference>
<dbReference type="Proteomes" id="UP000250321">
    <property type="component" value="Unassembled WGS sequence"/>
</dbReference>
<dbReference type="InterPro" id="IPR010684">
    <property type="entry name" value="RNA_pol_II_trans_fac_SIII_A"/>
</dbReference>
<dbReference type="PANTHER" id="PTHR47543">
    <property type="entry name" value="OS08G0169600 PROTEIN"/>
    <property type="match status" value="1"/>
</dbReference>
<dbReference type="Gene3D" id="6.10.250.3180">
    <property type="match status" value="1"/>
</dbReference>
<reference evidence="2 3" key="1">
    <citation type="submission" date="2018-02" db="EMBL/GenBank/DDBJ databases">
        <title>Draft genome of wild Prunus yedoensis var. nudiflora.</title>
        <authorList>
            <person name="Baek S."/>
            <person name="Kim J.-H."/>
            <person name="Choi K."/>
            <person name="Kim G.-B."/>
            <person name="Cho A."/>
            <person name="Jang H."/>
            <person name="Shin C.-H."/>
            <person name="Yu H.-J."/>
            <person name="Mun J.-H."/>
        </authorList>
    </citation>
    <scope>NUCLEOTIDE SEQUENCE [LARGE SCALE GENOMIC DNA]</scope>
    <source>
        <strain evidence="3">cv. Jeju island</strain>
        <tissue evidence="2">Leaf</tissue>
    </source>
</reference>
<keyword evidence="2" id="KW-0251">Elongation factor</keyword>
<dbReference type="OrthoDB" id="21513at2759"/>
<dbReference type="STRING" id="2094558.A0A314Z5B3"/>
<evidence type="ECO:0000313" key="2">
    <source>
        <dbReference type="EMBL" id="PQQ13743.1"/>
    </source>
</evidence>
<protein>
    <submittedName>
        <fullName evidence="2">Transcription elongation factor B polypeptide 3</fullName>
    </submittedName>
</protein>
<dbReference type="PANTHER" id="PTHR47543:SF2">
    <property type="entry name" value="RNA POLYMERASE II TRANSCRIPTION FACTOR SIII SUBUNIT A"/>
    <property type="match status" value="1"/>
</dbReference>
<proteinExistence type="predicted"/>
<gene>
    <name evidence="2" type="ORF">Pyn_07184</name>
</gene>
<dbReference type="GO" id="GO:0070449">
    <property type="term" value="C:elongin complex"/>
    <property type="evidence" value="ECO:0007669"/>
    <property type="project" value="InterPro"/>
</dbReference>
<dbReference type="AlphaFoldDB" id="A0A314Z5B3"/>
<feature type="compositionally biased region" description="Basic and acidic residues" evidence="1">
    <location>
        <begin position="220"/>
        <end position="231"/>
    </location>
</feature>
<organism evidence="2 3">
    <name type="scientific">Prunus yedoensis var. nudiflora</name>
    <dbReference type="NCBI Taxonomy" id="2094558"/>
    <lineage>
        <taxon>Eukaryota</taxon>
        <taxon>Viridiplantae</taxon>
        <taxon>Streptophyta</taxon>
        <taxon>Embryophyta</taxon>
        <taxon>Tracheophyta</taxon>
        <taxon>Spermatophyta</taxon>
        <taxon>Magnoliopsida</taxon>
        <taxon>eudicotyledons</taxon>
        <taxon>Gunneridae</taxon>
        <taxon>Pentapetalae</taxon>
        <taxon>rosids</taxon>
        <taxon>fabids</taxon>
        <taxon>Rosales</taxon>
        <taxon>Rosaceae</taxon>
        <taxon>Amygdaloideae</taxon>
        <taxon>Amygdaleae</taxon>
        <taxon>Prunus</taxon>
    </lineage>
</organism>
<comment type="caution">
    <text evidence="2">The sequence shown here is derived from an EMBL/GenBank/DDBJ whole genome shotgun (WGS) entry which is preliminary data.</text>
</comment>
<dbReference type="GO" id="GO:0006368">
    <property type="term" value="P:transcription elongation by RNA polymerase II"/>
    <property type="evidence" value="ECO:0007669"/>
    <property type="project" value="InterPro"/>
</dbReference>
<evidence type="ECO:0000256" key="1">
    <source>
        <dbReference type="SAM" id="MobiDB-lite"/>
    </source>
</evidence>
<feature type="region of interest" description="Disordered" evidence="1">
    <location>
        <begin position="186"/>
        <end position="231"/>
    </location>
</feature>
<evidence type="ECO:0000313" key="3">
    <source>
        <dbReference type="Proteomes" id="UP000250321"/>
    </source>
</evidence>
<sequence>MDEEFTSVEPPSLVDLCINTAIDNIRHLGDVGETELYFLERILPHCTVDQLRHVEKSTKGRDLTPITDDLWRKLYQKEFGIERTNMVIERMKKKKVSFRWNQLYEAKLREVDEAENKVADRLKSLYQKEDARKQSRQVRICTKVPPSSNKRSFGNGPGYNVTAKSNLMKKSKIDFLKSHEVRNLAAMKKNSLQKSYSAPTVKRPGEFSGKDSASSSKQPKLIERNLKRYPF</sequence>